<keyword evidence="1" id="KW-1133">Transmembrane helix</keyword>
<dbReference type="InterPro" id="IPR052971">
    <property type="entry name" value="TRP_calcium_channel"/>
</dbReference>
<dbReference type="STRING" id="984487.A0A1E4SSF7"/>
<dbReference type="OrthoDB" id="2373987at2759"/>
<feature type="transmembrane region" description="Helical" evidence="1">
    <location>
        <begin position="405"/>
        <end position="424"/>
    </location>
</feature>
<dbReference type="AlphaFoldDB" id="A0A1E4SSF7"/>
<dbReference type="Pfam" id="PF23317">
    <property type="entry name" value="YVC1_C"/>
    <property type="match status" value="1"/>
</dbReference>
<feature type="transmembrane region" description="Helical" evidence="1">
    <location>
        <begin position="436"/>
        <end position="459"/>
    </location>
</feature>
<feature type="non-terminal residue" evidence="3">
    <location>
        <position position="544"/>
    </location>
</feature>
<feature type="transmembrane region" description="Helical" evidence="1">
    <location>
        <begin position="281"/>
        <end position="299"/>
    </location>
</feature>
<dbReference type="EMBL" id="KV453909">
    <property type="protein sequence ID" value="ODV82448.1"/>
    <property type="molecule type" value="Genomic_DNA"/>
</dbReference>
<feature type="transmembrane region" description="Helical" evidence="1">
    <location>
        <begin position="494"/>
        <end position="514"/>
    </location>
</feature>
<protein>
    <recommendedName>
        <fullName evidence="2">Calcium channel YVC1-like C-terminal transmembrane domain-containing protein</fullName>
    </recommendedName>
</protein>
<proteinExistence type="predicted"/>
<dbReference type="InterPro" id="IPR056336">
    <property type="entry name" value="YVC1_C"/>
</dbReference>
<evidence type="ECO:0000313" key="3">
    <source>
        <dbReference type="EMBL" id="ODV82448.1"/>
    </source>
</evidence>
<name>A0A1E4SSF7_9ASCO</name>
<dbReference type="GeneID" id="30982929"/>
<evidence type="ECO:0000313" key="4">
    <source>
        <dbReference type="Proteomes" id="UP000094285"/>
    </source>
</evidence>
<dbReference type="PANTHER" id="PTHR35859">
    <property type="entry name" value="NONSELECTIVE CATION CHANNEL PROTEIN"/>
    <property type="match status" value="1"/>
</dbReference>
<feature type="transmembrane region" description="Helical" evidence="1">
    <location>
        <begin position="340"/>
        <end position="360"/>
    </location>
</feature>
<organism evidence="3 4">
    <name type="scientific">Suhomyces tanzawaensis NRRL Y-17324</name>
    <dbReference type="NCBI Taxonomy" id="984487"/>
    <lineage>
        <taxon>Eukaryota</taxon>
        <taxon>Fungi</taxon>
        <taxon>Dikarya</taxon>
        <taxon>Ascomycota</taxon>
        <taxon>Saccharomycotina</taxon>
        <taxon>Pichiomycetes</taxon>
        <taxon>Debaryomycetaceae</taxon>
        <taxon>Suhomyces</taxon>
    </lineage>
</organism>
<keyword evidence="4" id="KW-1185">Reference proteome</keyword>
<feature type="transmembrane region" description="Helical" evidence="1">
    <location>
        <begin position="311"/>
        <end position="328"/>
    </location>
</feature>
<sequence length="544" mass="63873">EFKHLYFQVQKLLNKRVTLALKYDQLKTPEIHCTLVKPITERITKWADKKAVAARIARVLPSVPLAVDQTPKFGPQKSNSGFSKGTARYSGDTAEDEPLECLLFILLLLRYEYLIQSENNLIVFELLTTKANLCELLAIRLLKEFKSFTRINLLFIAPLNNDLFAEDLRYLFNTLELSVLSKSKKFLSQPVIVRALDKFYNGELILKSFESGVQFFQNESEELGLLNHDIINYKYNKITFNNIIKRSNIVPKYQSLVINLKLLFFIIQPYSHVLFLRIIEVLFWILGLNFNIEFLLKILNIEFILFKKIIWNYLDFILIILINISFVMKFVYPNYFSDSFSLISIILLPRTLSVFNNYQFFNMIMVSFKKMAWNLMGLICLFFSLISGFYFSFLTLSNNMSKLDVLFSMVKIFFGFTPAVWNNWKNYNNLGKVIIMGYLFLIQFIIGSILAIVLSGVFAKVNNNNHDEFNYFKTVNLILYFKVSQLNEQKKHQILNVFKFPIIIMIFVYEKIVFARLYQQKVNLGNELKNYTFLTKTNDFYQDT</sequence>
<reference evidence="4" key="1">
    <citation type="submission" date="2016-05" db="EMBL/GenBank/DDBJ databases">
        <title>Comparative genomics of biotechnologically important yeasts.</title>
        <authorList>
            <consortium name="DOE Joint Genome Institute"/>
            <person name="Riley R."/>
            <person name="Haridas S."/>
            <person name="Wolfe K.H."/>
            <person name="Lopes M.R."/>
            <person name="Hittinger C.T."/>
            <person name="Goker M."/>
            <person name="Salamov A."/>
            <person name="Wisecaver J."/>
            <person name="Long T.M."/>
            <person name="Aerts A.L."/>
            <person name="Barry K."/>
            <person name="Choi C."/>
            <person name="Clum A."/>
            <person name="Coughlan A.Y."/>
            <person name="Deshpande S."/>
            <person name="Douglass A.P."/>
            <person name="Hanson S.J."/>
            <person name="Klenk H.-P."/>
            <person name="Labutti K."/>
            <person name="Lapidus A."/>
            <person name="Lindquist E."/>
            <person name="Lipzen A."/>
            <person name="Meier-Kolthoff J.P."/>
            <person name="Ohm R.A."/>
            <person name="Otillar R.P."/>
            <person name="Pangilinan J."/>
            <person name="Peng Y."/>
            <person name="Rokas A."/>
            <person name="Rosa C.A."/>
            <person name="Scheuner C."/>
            <person name="Sibirny A.A."/>
            <person name="Slot J.C."/>
            <person name="Stielow J.B."/>
            <person name="Sun H."/>
            <person name="Kurtzman C.P."/>
            <person name="Blackwell M."/>
            <person name="Grigoriev I.V."/>
            <person name="Jeffries T.W."/>
        </authorList>
    </citation>
    <scope>NUCLEOTIDE SEQUENCE [LARGE SCALE GENOMIC DNA]</scope>
    <source>
        <strain evidence="4">NRRL Y-17324</strain>
    </source>
</reference>
<gene>
    <name evidence="3" type="ORF">CANTADRAFT_39222</name>
</gene>
<keyword evidence="1" id="KW-0812">Transmembrane</keyword>
<dbReference type="Proteomes" id="UP000094285">
    <property type="component" value="Unassembled WGS sequence"/>
</dbReference>
<evidence type="ECO:0000259" key="2">
    <source>
        <dbReference type="Pfam" id="PF23317"/>
    </source>
</evidence>
<feature type="domain" description="Calcium channel YVC1-like C-terminal transmembrane" evidence="2">
    <location>
        <begin position="271"/>
        <end position="484"/>
    </location>
</feature>
<dbReference type="PANTHER" id="PTHR35859:SF4">
    <property type="entry name" value="MEMBRANE CHANNEL PROTEIN, PUTATIVE (AFU_ORTHOLOGUE AFUA_6G11300)-RELATED"/>
    <property type="match status" value="1"/>
</dbReference>
<accession>A0A1E4SSF7</accession>
<feature type="transmembrane region" description="Helical" evidence="1">
    <location>
        <begin position="372"/>
        <end position="393"/>
    </location>
</feature>
<evidence type="ECO:0000256" key="1">
    <source>
        <dbReference type="SAM" id="Phobius"/>
    </source>
</evidence>
<feature type="non-terminal residue" evidence="3">
    <location>
        <position position="1"/>
    </location>
</feature>
<keyword evidence="1" id="KW-0472">Membrane</keyword>
<dbReference type="RefSeq" id="XP_020067570.1">
    <property type="nucleotide sequence ID" value="XM_020208793.1"/>
</dbReference>